<evidence type="ECO:0000259" key="1">
    <source>
        <dbReference type="Pfam" id="PF02627"/>
    </source>
</evidence>
<dbReference type="PANTHER" id="PTHR34846:SF7">
    <property type="entry name" value="BLL7811 PROTEIN"/>
    <property type="match status" value="1"/>
</dbReference>
<dbReference type="InterPro" id="IPR003779">
    <property type="entry name" value="CMD-like"/>
</dbReference>
<dbReference type="Gene3D" id="1.20.1290.10">
    <property type="entry name" value="AhpD-like"/>
    <property type="match status" value="1"/>
</dbReference>
<dbReference type="RefSeq" id="WP_063879095.1">
    <property type="nucleotide sequence ID" value="NZ_CP193908.1"/>
</dbReference>
<keyword evidence="3" id="KW-1185">Reference proteome</keyword>
<dbReference type="PANTHER" id="PTHR34846">
    <property type="entry name" value="4-CARBOXYMUCONOLACTONE DECARBOXYLASE FAMILY PROTEIN (AFU_ORTHOLOGUE AFUA_6G11590)"/>
    <property type="match status" value="1"/>
</dbReference>
<dbReference type="SUPFAM" id="SSF69118">
    <property type="entry name" value="AhpD-like"/>
    <property type="match status" value="1"/>
</dbReference>
<protein>
    <submittedName>
        <fullName evidence="2">Carboxymuconolactone decarboxylase family protein</fullName>
    </submittedName>
</protein>
<comment type="caution">
    <text evidence="2">The sequence shown here is derived from an EMBL/GenBank/DDBJ whole genome shotgun (WGS) entry which is preliminary data.</text>
</comment>
<dbReference type="Pfam" id="PF02627">
    <property type="entry name" value="CMD"/>
    <property type="match status" value="1"/>
</dbReference>
<dbReference type="Proteomes" id="UP001197236">
    <property type="component" value="Unassembled WGS sequence"/>
</dbReference>
<evidence type="ECO:0000313" key="3">
    <source>
        <dbReference type="Proteomes" id="UP001197236"/>
    </source>
</evidence>
<dbReference type="EMBL" id="JAHVXZ010000003">
    <property type="protein sequence ID" value="MBW1257005.1"/>
    <property type="molecule type" value="Genomic_DNA"/>
</dbReference>
<feature type="domain" description="Carboxymuconolactone decarboxylase-like" evidence="1">
    <location>
        <begin position="19"/>
        <end position="101"/>
    </location>
</feature>
<gene>
    <name evidence="2" type="ORF">KYI95_07270</name>
</gene>
<organism evidence="2 3">
    <name type="scientific">Pantoea allii</name>
    <dbReference type="NCBI Taxonomy" id="574096"/>
    <lineage>
        <taxon>Bacteria</taxon>
        <taxon>Pseudomonadati</taxon>
        <taxon>Pseudomonadota</taxon>
        <taxon>Gammaproteobacteria</taxon>
        <taxon>Enterobacterales</taxon>
        <taxon>Erwiniaceae</taxon>
        <taxon>Pantoea</taxon>
    </lineage>
</organism>
<name>A0ABS6VCH4_9GAMM</name>
<proteinExistence type="predicted"/>
<reference evidence="2 3" key="1">
    <citation type="submission" date="2021-07" db="EMBL/GenBank/DDBJ databases">
        <title>A novel phosphonate cluster across the Pantoea species complex is important for pathogenicity in onion.</title>
        <authorList>
            <person name="Zhao M."/>
            <person name="Stice S."/>
            <person name="Shin G.Y."/>
            <person name="Coutinho T."/>
            <person name="Gitaitis R."/>
            <person name="Kvitko B."/>
            <person name="Dutta B."/>
        </authorList>
    </citation>
    <scope>NUCLEOTIDE SEQUENCE [LARGE SCALE GENOMIC DNA]</scope>
    <source>
        <strain evidence="2 3">BD 382</strain>
    </source>
</reference>
<dbReference type="NCBIfam" id="TIGR00778">
    <property type="entry name" value="ahpD_dom"/>
    <property type="match status" value="1"/>
</dbReference>
<accession>A0ABS6VCH4</accession>
<sequence>MTSHSHNRSDWSTFERAAPEVVAALSMLGKAVDNAGLDKSLTELIKLRASQLNGCAFCLQFHLNIARKTGLAAAKIDLVATWRDAGIYTEREAAALAWTEALTLMSQQPVPDALYDNLSTLFTPQEVMFLTSAIGAINAWNRIAGALQFAPPLAR</sequence>
<dbReference type="InterPro" id="IPR004675">
    <property type="entry name" value="AhpD_core"/>
</dbReference>
<dbReference type="InterPro" id="IPR029032">
    <property type="entry name" value="AhpD-like"/>
</dbReference>
<evidence type="ECO:0000313" key="2">
    <source>
        <dbReference type="EMBL" id="MBW1257005.1"/>
    </source>
</evidence>